<organism evidence="1 2">
    <name type="scientific">Candidatus Campbellbacteria bacterium CG22_combo_CG10-13_8_21_14_all_36_13</name>
    <dbReference type="NCBI Taxonomy" id="1974529"/>
    <lineage>
        <taxon>Bacteria</taxon>
        <taxon>Candidatus Campbelliibacteriota</taxon>
    </lineage>
</organism>
<dbReference type="SMART" id="SM00671">
    <property type="entry name" value="SEL1"/>
    <property type="match status" value="2"/>
</dbReference>
<name>A0A2H0E0L4_9BACT</name>
<protein>
    <submittedName>
        <fullName evidence="1">Uncharacterized protein</fullName>
    </submittedName>
</protein>
<dbReference type="SUPFAM" id="SSF48452">
    <property type="entry name" value="TPR-like"/>
    <property type="match status" value="1"/>
</dbReference>
<proteinExistence type="predicted"/>
<evidence type="ECO:0000313" key="1">
    <source>
        <dbReference type="EMBL" id="PIP87370.1"/>
    </source>
</evidence>
<dbReference type="Proteomes" id="UP000231143">
    <property type="component" value="Unassembled WGS sequence"/>
</dbReference>
<sequence>MKKIVIPVLAIVLLVIGYFVWAKIGNSPDTDIVLDSDISTTTEKVTIEGFDGVDAEYVVINDPGITQPNLNRTVSGLSSTSASRLSEVVSMLKDNPLNPDGWIEIGGLWKTGGAFIASSEAWEYAYTLSPKNVVALNNLGNLYTYEIVDLNKAESWYKKALEVGPKYVPTYFNMAEMYLYGFKDRKKAIDIAKQGVKELPLEDSLASLKNILESGGSI</sequence>
<dbReference type="EMBL" id="PCTT01000008">
    <property type="protein sequence ID" value="PIP87370.1"/>
    <property type="molecule type" value="Genomic_DNA"/>
</dbReference>
<dbReference type="InterPro" id="IPR011990">
    <property type="entry name" value="TPR-like_helical_dom_sf"/>
</dbReference>
<accession>A0A2H0E0L4</accession>
<evidence type="ECO:0000313" key="2">
    <source>
        <dbReference type="Proteomes" id="UP000231143"/>
    </source>
</evidence>
<comment type="caution">
    <text evidence="1">The sequence shown here is derived from an EMBL/GenBank/DDBJ whole genome shotgun (WGS) entry which is preliminary data.</text>
</comment>
<reference evidence="1 2" key="1">
    <citation type="submission" date="2017-09" db="EMBL/GenBank/DDBJ databases">
        <title>Depth-based differentiation of microbial function through sediment-hosted aquifers and enrichment of novel symbionts in the deep terrestrial subsurface.</title>
        <authorList>
            <person name="Probst A.J."/>
            <person name="Ladd B."/>
            <person name="Jarett J.K."/>
            <person name="Geller-Mcgrath D.E."/>
            <person name="Sieber C.M."/>
            <person name="Emerson J.B."/>
            <person name="Anantharaman K."/>
            <person name="Thomas B.C."/>
            <person name="Malmstrom R."/>
            <person name="Stieglmeier M."/>
            <person name="Klingl A."/>
            <person name="Woyke T."/>
            <person name="Ryan C.M."/>
            <person name="Banfield J.F."/>
        </authorList>
    </citation>
    <scope>NUCLEOTIDE SEQUENCE [LARGE SCALE GENOMIC DNA]</scope>
    <source>
        <strain evidence="1">CG22_combo_CG10-13_8_21_14_all_36_13</strain>
    </source>
</reference>
<dbReference type="InterPro" id="IPR006597">
    <property type="entry name" value="Sel1-like"/>
</dbReference>
<dbReference type="AlphaFoldDB" id="A0A2H0E0L4"/>
<gene>
    <name evidence="1" type="ORF">COW81_00645</name>
</gene>
<dbReference type="Gene3D" id="1.25.40.10">
    <property type="entry name" value="Tetratricopeptide repeat domain"/>
    <property type="match status" value="1"/>
</dbReference>